<keyword evidence="3" id="KW-1185">Reference proteome</keyword>
<gene>
    <name evidence="2" type="ORF">mPipKuh1_009369</name>
</gene>
<feature type="chain" id="PRO_5029464019" evidence="1">
    <location>
        <begin position="21"/>
        <end position="188"/>
    </location>
</feature>
<organism evidence="2 3">
    <name type="scientific">Pipistrellus kuhlii</name>
    <name type="common">Kuhl's pipistrelle</name>
    <dbReference type="NCBI Taxonomy" id="59472"/>
    <lineage>
        <taxon>Eukaryota</taxon>
        <taxon>Metazoa</taxon>
        <taxon>Chordata</taxon>
        <taxon>Craniata</taxon>
        <taxon>Vertebrata</taxon>
        <taxon>Euteleostomi</taxon>
        <taxon>Mammalia</taxon>
        <taxon>Eutheria</taxon>
        <taxon>Laurasiatheria</taxon>
        <taxon>Chiroptera</taxon>
        <taxon>Yangochiroptera</taxon>
        <taxon>Vespertilionidae</taxon>
        <taxon>Pipistrellus</taxon>
    </lineage>
</organism>
<reference evidence="2 3" key="1">
    <citation type="journal article" date="2020" name="Nature">
        <title>Six reference-quality genomes reveal evolution of bat adaptations.</title>
        <authorList>
            <person name="Jebb D."/>
            <person name="Huang Z."/>
            <person name="Pippel M."/>
            <person name="Hughes G.M."/>
            <person name="Lavrichenko K."/>
            <person name="Devanna P."/>
            <person name="Winkler S."/>
            <person name="Jermiin L.S."/>
            <person name="Skirmuntt E.C."/>
            <person name="Katzourakis A."/>
            <person name="Burkitt-Gray L."/>
            <person name="Ray D.A."/>
            <person name="Sullivan K.A.M."/>
            <person name="Roscito J.G."/>
            <person name="Kirilenko B.M."/>
            <person name="Davalos L.M."/>
            <person name="Corthals A.P."/>
            <person name="Power M.L."/>
            <person name="Jones G."/>
            <person name="Ransome R.D."/>
            <person name="Dechmann D.K.N."/>
            <person name="Locatelli A.G."/>
            <person name="Puechmaille S.J."/>
            <person name="Fedrigo O."/>
            <person name="Jarvis E.D."/>
            <person name="Hiller M."/>
            <person name="Vernes S.C."/>
            <person name="Myers E.W."/>
            <person name="Teeling E.C."/>
        </authorList>
    </citation>
    <scope>NUCLEOTIDE SEQUENCE [LARGE SCALE GENOMIC DNA]</scope>
    <source>
        <strain evidence="2">MPipKuh1</strain>
        <tissue evidence="2">Flight muscle</tissue>
    </source>
</reference>
<evidence type="ECO:0000313" key="3">
    <source>
        <dbReference type="Proteomes" id="UP000558488"/>
    </source>
</evidence>
<dbReference type="Proteomes" id="UP000558488">
    <property type="component" value="Unassembled WGS sequence"/>
</dbReference>
<comment type="caution">
    <text evidence="2">The sequence shown here is derived from an EMBL/GenBank/DDBJ whole genome shotgun (WGS) entry which is preliminary data.</text>
</comment>
<evidence type="ECO:0000256" key="1">
    <source>
        <dbReference type="SAM" id="SignalP"/>
    </source>
</evidence>
<protein>
    <submittedName>
        <fullName evidence="2">Uncharacterized protein</fullName>
    </submittedName>
</protein>
<accession>A0A7J7THJ0</accession>
<dbReference type="PANTHER" id="PTHR45913:SF22">
    <property type="entry name" value="SCAN BOX DOMAIN-CONTAINING PROTEIN"/>
    <property type="match status" value="1"/>
</dbReference>
<evidence type="ECO:0000313" key="2">
    <source>
        <dbReference type="EMBL" id="KAF6300234.1"/>
    </source>
</evidence>
<dbReference type="AlphaFoldDB" id="A0A7J7THJ0"/>
<dbReference type="EMBL" id="JACAGB010000029">
    <property type="protein sequence ID" value="KAF6300234.1"/>
    <property type="molecule type" value="Genomic_DNA"/>
</dbReference>
<keyword evidence="1" id="KW-0732">Signal</keyword>
<feature type="signal peptide" evidence="1">
    <location>
        <begin position="1"/>
        <end position="20"/>
    </location>
</feature>
<name>A0A7J7THJ0_PIPKU</name>
<sequence length="188" mass="21143">MPCIIFCIIKAIGCILFSLAKHPMTMDHVEKNVKKRKYSDFLQYGFTSIITAGIETPQHVICCEVLSAESMKLNKLKRHFDSKHLSFAGKDTNYFSSKADGLKKARLDTGKYHKQNIAAVEASYLVALRIARAMKPYTIAEDLLVPVAKDIVPVMIRDKFVRKLSAISLSNDTVHRRIDGVSVDILDQ</sequence>
<dbReference type="PANTHER" id="PTHR45913">
    <property type="entry name" value="EPM2A-INTERACTING PROTEIN 1"/>
    <property type="match status" value="1"/>
</dbReference>
<proteinExistence type="predicted"/>